<evidence type="ECO:0000256" key="1">
    <source>
        <dbReference type="ARBA" id="ARBA00006479"/>
    </source>
</evidence>
<evidence type="ECO:0000256" key="2">
    <source>
        <dbReference type="ARBA" id="ARBA00023277"/>
    </source>
</evidence>
<sequence>MVAPVTDSIRTDNTLALIRSLRAHGAMARVDLAAANQLSSATVTSISGELLERGVVVERPLSTQNLGHRGRPKTLIALDPNVACVITIKLSINEVRLTVGNFCGDLHYSDTQAIDTLSLTAEALIELLIQHIDGLSQRLAATSGPVASICLAVQGIVSPIRGSIVWSPAFALRNVDVVSPLRARFACPVQLDNDANCISAAITSHPDYMTIPNLAVIMLGYGVGMAIMIDGKPYLGAHGSSAEFGHTKYESNGALCACGKRGCIEAYVSDYALYRDAHTLLTLPAGDSAHPSEEQMQALVRLAENDNPIARQIFAKAGQVLGTGIANVLALFNPDQVLITGSGVRAYDQLKPSLDQALNDALVEELIGQTRLTTYSWDHDMTCMGAIQLALKAADHRLVQLDRSQALPLA</sequence>
<dbReference type="InterPro" id="IPR043129">
    <property type="entry name" value="ATPase_NBD"/>
</dbReference>
<accession>A0ABP9RAM5</accession>
<dbReference type="RefSeq" id="WP_031382878.1">
    <property type="nucleotide sequence ID" value="NZ_BAABKI010000013.1"/>
</dbReference>
<dbReference type="Gene3D" id="1.10.10.10">
    <property type="entry name" value="Winged helix-like DNA-binding domain superfamily/Winged helix DNA-binding domain"/>
    <property type="match status" value="1"/>
</dbReference>
<evidence type="ECO:0000313" key="3">
    <source>
        <dbReference type="EMBL" id="GAA5173838.1"/>
    </source>
</evidence>
<dbReference type="PANTHER" id="PTHR18964">
    <property type="entry name" value="ROK (REPRESSOR, ORF, KINASE) FAMILY"/>
    <property type="match status" value="1"/>
</dbReference>
<dbReference type="EMBL" id="BAABKI010000013">
    <property type="protein sequence ID" value="GAA5173838.1"/>
    <property type="molecule type" value="Genomic_DNA"/>
</dbReference>
<dbReference type="Gene3D" id="3.30.420.40">
    <property type="match status" value="2"/>
</dbReference>
<protein>
    <submittedName>
        <fullName evidence="3">ROK family protein</fullName>
    </submittedName>
</protein>
<proteinExistence type="inferred from homology"/>
<comment type="caution">
    <text evidence="3">The sequence shown here is derived from an EMBL/GenBank/DDBJ whole genome shotgun (WGS) entry which is preliminary data.</text>
</comment>
<organism evidence="3 4">
    <name type="scientific">Modicisalibacter zincidurans</name>
    <dbReference type="NCBI Taxonomy" id="1178777"/>
    <lineage>
        <taxon>Bacteria</taxon>
        <taxon>Pseudomonadati</taxon>
        <taxon>Pseudomonadota</taxon>
        <taxon>Gammaproteobacteria</taxon>
        <taxon>Oceanospirillales</taxon>
        <taxon>Halomonadaceae</taxon>
        <taxon>Modicisalibacter</taxon>
    </lineage>
</organism>
<dbReference type="Proteomes" id="UP001500074">
    <property type="component" value="Unassembled WGS sequence"/>
</dbReference>
<dbReference type="PANTHER" id="PTHR18964:SF173">
    <property type="entry name" value="GLUCOKINASE"/>
    <property type="match status" value="1"/>
</dbReference>
<keyword evidence="2" id="KW-0119">Carbohydrate metabolism</keyword>
<dbReference type="Pfam" id="PF00480">
    <property type="entry name" value="ROK"/>
    <property type="match status" value="1"/>
</dbReference>
<keyword evidence="4" id="KW-1185">Reference proteome</keyword>
<comment type="similarity">
    <text evidence="1">Belongs to the ROK (NagC/XylR) family.</text>
</comment>
<dbReference type="InterPro" id="IPR049874">
    <property type="entry name" value="ROK_cs"/>
</dbReference>
<dbReference type="InterPro" id="IPR036390">
    <property type="entry name" value="WH_DNA-bd_sf"/>
</dbReference>
<reference evidence="4" key="1">
    <citation type="journal article" date="2019" name="Int. J. Syst. Evol. Microbiol.">
        <title>The Global Catalogue of Microorganisms (GCM) 10K type strain sequencing project: providing services to taxonomists for standard genome sequencing and annotation.</title>
        <authorList>
            <consortium name="The Broad Institute Genomics Platform"/>
            <consortium name="The Broad Institute Genome Sequencing Center for Infectious Disease"/>
            <person name="Wu L."/>
            <person name="Ma J."/>
        </authorList>
    </citation>
    <scope>NUCLEOTIDE SEQUENCE [LARGE SCALE GENOMIC DNA]</scope>
    <source>
        <strain evidence="4">JCM 18472</strain>
    </source>
</reference>
<evidence type="ECO:0000313" key="4">
    <source>
        <dbReference type="Proteomes" id="UP001500074"/>
    </source>
</evidence>
<gene>
    <name evidence="3" type="ORF">GCM10023342_13500</name>
</gene>
<name>A0ABP9RAM5_9GAMM</name>
<dbReference type="SUPFAM" id="SSF46785">
    <property type="entry name" value="Winged helix' DNA-binding domain"/>
    <property type="match status" value="1"/>
</dbReference>
<dbReference type="PROSITE" id="PS01125">
    <property type="entry name" value="ROK"/>
    <property type="match status" value="1"/>
</dbReference>
<dbReference type="InterPro" id="IPR000600">
    <property type="entry name" value="ROK"/>
</dbReference>
<dbReference type="InterPro" id="IPR036388">
    <property type="entry name" value="WH-like_DNA-bd_sf"/>
</dbReference>
<dbReference type="SUPFAM" id="SSF53067">
    <property type="entry name" value="Actin-like ATPase domain"/>
    <property type="match status" value="2"/>
</dbReference>